<gene>
    <name evidence="2" type="ORF">JQX14_23685</name>
</gene>
<dbReference type="InterPro" id="IPR011010">
    <property type="entry name" value="DNA_brk_join_enz"/>
</dbReference>
<dbReference type="Gene3D" id="1.10.443.10">
    <property type="entry name" value="Intergrase catalytic core"/>
    <property type="match status" value="1"/>
</dbReference>
<dbReference type="AlphaFoldDB" id="A0A9Q2RXV7"/>
<accession>A0A9Q2RXV7</accession>
<proteinExistence type="predicted"/>
<evidence type="ECO:0000313" key="2">
    <source>
        <dbReference type="EMBL" id="MBM2357555.1"/>
    </source>
</evidence>
<keyword evidence="1" id="KW-0233">DNA recombination</keyword>
<dbReference type="GO" id="GO:0015074">
    <property type="term" value="P:DNA integration"/>
    <property type="evidence" value="ECO:0007669"/>
    <property type="project" value="InterPro"/>
</dbReference>
<evidence type="ECO:0000256" key="1">
    <source>
        <dbReference type="ARBA" id="ARBA00023172"/>
    </source>
</evidence>
<evidence type="ECO:0000313" key="3">
    <source>
        <dbReference type="Proteomes" id="UP000809337"/>
    </source>
</evidence>
<dbReference type="InterPro" id="IPR013762">
    <property type="entry name" value="Integrase-like_cat_sf"/>
</dbReference>
<organism evidence="2 3">
    <name type="scientific">Pseudosulfitobacter pseudonitzschiae</name>
    <dbReference type="NCBI Taxonomy" id="1402135"/>
    <lineage>
        <taxon>Bacteria</taxon>
        <taxon>Pseudomonadati</taxon>
        <taxon>Pseudomonadota</taxon>
        <taxon>Alphaproteobacteria</taxon>
        <taxon>Rhodobacterales</taxon>
        <taxon>Roseobacteraceae</taxon>
        <taxon>Pseudosulfitobacter</taxon>
    </lineage>
</organism>
<dbReference type="GO" id="GO:0006310">
    <property type="term" value="P:DNA recombination"/>
    <property type="evidence" value="ECO:0007669"/>
    <property type="project" value="UniProtKB-KW"/>
</dbReference>
<comment type="caution">
    <text evidence="2">The sequence shown here is derived from an EMBL/GenBank/DDBJ whole genome shotgun (WGS) entry which is preliminary data.</text>
</comment>
<dbReference type="EMBL" id="JAFBWN010000043">
    <property type="protein sequence ID" value="MBM2357555.1"/>
    <property type="molecule type" value="Genomic_DNA"/>
</dbReference>
<reference evidence="2" key="1">
    <citation type="submission" date="2021-01" db="EMBL/GenBank/DDBJ databases">
        <title>Diatom-associated Roseobacters Show Island Model of Population Structure.</title>
        <authorList>
            <person name="Qu L."/>
            <person name="Feng X."/>
            <person name="Chen Y."/>
            <person name="Li L."/>
            <person name="Wang X."/>
            <person name="Hu Z."/>
            <person name="Wang H."/>
            <person name="Luo H."/>
        </authorList>
    </citation>
    <scope>NUCLEOTIDE SEQUENCE</scope>
    <source>
        <strain evidence="2">SM26-45</strain>
    </source>
</reference>
<name>A0A9Q2RXV7_9RHOB</name>
<dbReference type="RefSeq" id="WP_231036366.1">
    <property type="nucleotide sequence ID" value="NZ_JAJNGX010000043.1"/>
</dbReference>
<protein>
    <submittedName>
        <fullName evidence="2">Uncharacterized protein</fullName>
    </submittedName>
</protein>
<dbReference type="SUPFAM" id="SSF56349">
    <property type="entry name" value="DNA breaking-rejoining enzymes"/>
    <property type="match status" value="1"/>
</dbReference>
<dbReference type="Proteomes" id="UP000809337">
    <property type="component" value="Unassembled WGS sequence"/>
</dbReference>
<sequence>MLDQTRYTAQDALDFIEADTSPLNFGTGVAVYRAAVKRMAKLTLPGLMTHDLSAIPMTVSFIDTFFERWNQQPPSSKKERNARAQMKSRLLTVARRLEGTPVVRTTDCWDAFIKWMQQAAETQGLPSQALIPVTSSLRAVAVAEGLEPPELTRDWIARQMELSGKKRRNSLRDAAKLLDIMWANIPIEFRPIQPFGPLETSSRKRKGLPLPARVSAELEDYLNQRVAGTTAQGFTRTISIQAGIKKEESTNIYRQAVGWLFDALCIVGKLCPDADIGMTDLARLDWIGQVAFEALEDANSDDNDSKVFPWNPIKPETIYNRVSSLITILEALDPTFSTQTADLSDPTSTALEIFTPDILQKILARHVRKEMTDAHRTFCREVIRDKNQQRLILNMHMICWDVASKRWKRFDEQGHHEQMQTMNLCILSAMLAIVVNIPFRARTLTSLVLEGEHPDLSLPRKQKCIEFHVAPERMKVPKRFDATLEGHSRRIIDWFIAGPRRELLRNPRLLPADNRRADLLFCGIGRARYNRVLTDWSEEIGLRMTTHMFRHALASILINCCNCPLAEAARMLGNTVEVTERQYAFQDLTRRRSETLQKLEGYRADLANTQHPGRRRKWKA</sequence>
<dbReference type="GO" id="GO:0003677">
    <property type="term" value="F:DNA binding"/>
    <property type="evidence" value="ECO:0007669"/>
    <property type="project" value="InterPro"/>
</dbReference>